<evidence type="ECO:0000256" key="2">
    <source>
        <dbReference type="ARBA" id="ARBA00022679"/>
    </source>
</evidence>
<dbReference type="AlphaFoldDB" id="A0AAE7AZ51"/>
<dbReference type="InterPro" id="IPR037171">
    <property type="entry name" value="NagB/RpiA_transferase-like"/>
</dbReference>
<dbReference type="GO" id="GO:0008775">
    <property type="term" value="F:acetate CoA-transferase activity"/>
    <property type="evidence" value="ECO:0007669"/>
    <property type="project" value="UniProtKB-EC"/>
</dbReference>
<proteinExistence type="inferred from homology"/>
<dbReference type="Pfam" id="PF01144">
    <property type="entry name" value="CoA_trans"/>
    <property type="match status" value="1"/>
</dbReference>
<comment type="catalytic activity">
    <reaction evidence="3">
        <text>an acyl-CoA + acetate = a carboxylate + acetyl-CoA</text>
        <dbReference type="Rhea" id="RHEA:13381"/>
        <dbReference type="ChEBI" id="CHEBI:29067"/>
        <dbReference type="ChEBI" id="CHEBI:30089"/>
        <dbReference type="ChEBI" id="CHEBI:57288"/>
        <dbReference type="ChEBI" id="CHEBI:58342"/>
        <dbReference type="EC" id="2.8.3.8"/>
    </reaction>
</comment>
<dbReference type="EMBL" id="CP053543">
    <property type="protein sequence ID" value="QJY39537.1"/>
    <property type="molecule type" value="Genomic_DNA"/>
</dbReference>
<evidence type="ECO:0000256" key="1">
    <source>
        <dbReference type="ARBA" id="ARBA00007154"/>
    </source>
</evidence>
<dbReference type="GO" id="GO:0046952">
    <property type="term" value="P:ketone body catabolic process"/>
    <property type="evidence" value="ECO:0007669"/>
    <property type="project" value="InterPro"/>
</dbReference>
<dbReference type="PANTHER" id="PTHR43293:SF1">
    <property type="entry name" value="ACETATE COA-TRANSFERASE YDIF"/>
    <property type="match status" value="1"/>
</dbReference>
<name>A0AAE7AZ51_9VIBR</name>
<comment type="similarity">
    <text evidence="1 3">Belongs to the 3-oxoacid CoA-transferase family.</text>
</comment>
<dbReference type="SMART" id="SM00882">
    <property type="entry name" value="CoA_trans"/>
    <property type="match status" value="1"/>
</dbReference>
<dbReference type="EC" id="2.8.3.8" evidence="3"/>
<dbReference type="PIRSF" id="PIRSF000858">
    <property type="entry name" value="SCOT-t"/>
    <property type="match status" value="1"/>
</dbReference>
<dbReference type="InterPro" id="IPR004165">
    <property type="entry name" value="CoA_trans_fam_I"/>
</dbReference>
<protein>
    <recommendedName>
        <fullName evidence="3">Acetate CoA-transferase YdiF</fullName>
        <ecNumber evidence="3">2.8.3.8</ecNumber>
    </recommendedName>
</protein>
<dbReference type="Gene3D" id="3.40.1080.10">
    <property type="entry name" value="Glutaconate Coenzyme A-transferase"/>
    <property type="match status" value="2"/>
</dbReference>
<sequence>MVAKLTPEQAAQWIDDGDSVLLGGFIGSVVPEAIERATGERFTHTQKPKDLTLIFAAGQGDGRGRAVNHLAKQGLVKQAIGGHWGLVPKLQQLAVDNLIQGYNLPQGIISHLLRDTAAGKSGTISKVGLGTFVDPRIEGGKINSATTQEWVEVIDLLGEEHLFYHKLPVNVSILRGTTADENGNITMEDECLIVESLAAAQAAKNNGGKVIVQVKRVVEAGTLDPHAVKIPGIFVDAVVVCQDEAEHMQTFATMMNPEFVGIATPQEHAIPSDSNQPIKLDAKTIIARRAAMELEANSILNLGIGAPEYIAQVAQQAGLLDHFTLTVEPGAVGGTPQSGLDFGASCLPQAIISQDQMFDFYDGGGVDQAFLGLAQCDKSGNINVSRFGSKIAGCGGFINITQNAKKVYFCGTFTAQGLQVEVNHQALTIIQEGRQKKLINQVEQITFSAKQAVMSNKPVLYITERAVFRLTENGLELIEIAPGMDLERDILQHMDFAPVVSSSLKFMDTAIFDTQFRLKISKDELRFNRSSTSNQGRHR</sequence>
<evidence type="ECO:0000313" key="5">
    <source>
        <dbReference type="EMBL" id="QJY39537.1"/>
    </source>
</evidence>
<dbReference type="Proteomes" id="UP000501443">
    <property type="component" value="Chromosome 2"/>
</dbReference>
<evidence type="ECO:0000313" key="6">
    <source>
        <dbReference type="Proteomes" id="UP000501443"/>
    </source>
</evidence>
<evidence type="ECO:0000256" key="4">
    <source>
        <dbReference type="PIRSR" id="PIRSR000858-1"/>
    </source>
</evidence>
<reference evidence="5 6" key="1">
    <citation type="submission" date="2020-05" db="EMBL/GenBank/DDBJ databases">
        <title>First description outside Europe of the emergent pathogen for shellfish aquaculture Vibrio europaeus.</title>
        <authorList>
            <person name="Dubert J."/>
            <person name="Rojas R."/>
        </authorList>
    </citation>
    <scope>NUCLEOTIDE SEQUENCE [LARGE SCALE GENOMIC DNA]</scope>
    <source>
        <strain evidence="5 6">NPI-1</strain>
    </source>
</reference>
<dbReference type="InterPro" id="IPR014388">
    <property type="entry name" value="3-oxoacid_CoA-transferase"/>
</dbReference>
<dbReference type="PANTHER" id="PTHR43293">
    <property type="entry name" value="ACETATE COA-TRANSFERASE YDIF"/>
    <property type="match status" value="1"/>
</dbReference>
<dbReference type="RefSeq" id="WP_171803365.1">
    <property type="nucleotide sequence ID" value="NZ_CP053543.1"/>
</dbReference>
<keyword evidence="2 3" id="KW-0808">Transferase</keyword>
<comment type="function">
    <text evidence="3">CoA transferase having broad substrate specificity for short-chain acyl-CoA thioesters with the activity decreasing when the length of the carboxylic acid chain exceeds four carbons.</text>
</comment>
<organism evidence="5 6">
    <name type="scientific">Vibrio europaeus</name>
    <dbReference type="NCBI Taxonomy" id="300876"/>
    <lineage>
        <taxon>Bacteria</taxon>
        <taxon>Pseudomonadati</taxon>
        <taxon>Pseudomonadota</taxon>
        <taxon>Gammaproteobacteria</taxon>
        <taxon>Vibrionales</taxon>
        <taxon>Vibrionaceae</taxon>
        <taxon>Vibrio</taxon>
        <taxon>Vibrio oreintalis group</taxon>
    </lineage>
</organism>
<dbReference type="SUPFAM" id="SSF100950">
    <property type="entry name" value="NagB/RpiA/CoA transferase-like"/>
    <property type="match status" value="2"/>
</dbReference>
<feature type="active site" description="5-glutamyl coenzyme A thioester intermediate" evidence="4">
    <location>
        <position position="328"/>
    </location>
</feature>
<accession>A0AAE7AZ51</accession>
<gene>
    <name evidence="5" type="ORF">HOO69_23785</name>
</gene>
<evidence type="ECO:0000256" key="3">
    <source>
        <dbReference type="PIRNR" id="PIRNR000858"/>
    </source>
</evidence>